<sequence>MTLDLRSSTDVLAAVPALLGFAPTNSIVGIVIDDGTQQSILVAARYDSDAPLHTAIKFVNALPLRGDDGIARSVLLIAIADAEHQALAGHHLDAISRQLHTLGSAVFKRLHADQLDAGHSWTDVDTGEAGRTVDYRTSDLALRFAVEEGRSILGARADIAAEFTPGDPAPEAEITADVVTHTILSLYTALNDPDGLTAQLAANTGHLITTSVTHRDALLVISATRLDTGGTLWTRIARQLRGIARIEALALAAACFYAGNDAVRAGLALDAAQTTAADNGLENTNLVALLDTALQSGLPPAAIRQMLARLGDTPPTN</sequence>
<accession>A0A0M2JU57</accession>
<name>A0A0M2JU57_9MYCO</name>
<comment type="caution">
    <text evidence="1">The sequence shown here is derived from an EMBL/GenBank/DDBJ whole genome shotgun (WGS) entry which is preliminary data.</text>
</comment>
<dbReference type="Proteomes" id="UP000034150">
    <property type="component" value="Unassembled WGS sequence"/>
</dbReference>
<dbReference type="Pfam" id="PF13830">
    <property type="entry name" value="DUF4192"/>
    <property type="match status" value="2"/>
</dbReference>
<dbReference type="InterPro" id="IPR025447">
    <property type="entry name" value="DUF4192"/>
</dbReference>
<keyword evidence="2" id="KW-1185">Reference proteome</keyword>
<dbReference type="AlphaFoldDB" id="A0A0M2JU57"/>
<dbReference type="EMBL" id="LAUZ02000185">
    <property type="protein sequence ID" value="KKE98263.1"/>
    <property type="molecule type" value="Genomic_DNA"/>
</dbReference>
<protein>
    <recommendedName>
        <fullName evidence="3">DUF4192 domain-containing protein</fullName>
    </recommendedName>
</protein>
<evidence type="ECO:0000313" key="1">
    <source>
        <dbReference type="EMBL" id="KKE98263.1"/>
    </source>
</evidence>
<evidence type="ECO:0008006" key="3">
    <source>
        <dbReference type="Google" id="ProtNLM"/>
    </source>
</evidence>
<evidence type="ECO:0000313" key="2">
    <source>
        <dbReference type="Proteomes" id="UP000034150"/>
    </source>
</evidence>
<dbReference type="OrthoDB" id="4697259at2"/>
<reference evidence="1 2" key="1">
    <citation type="journal article" date="2015" name="Genome Announc.">
        <title>Draft Genome Sequence of Mycobacterium obuense Strain UC1, Isolated from Patient Sputum.</title>
        <authorList>
            <person name="Greninger A.L."/>
            <person name="Cunningham G."/>
            <person name="Hsu E.D."/>
            <person name="Yu J.M."/>
            <person name="Chiu C.Y."/>
            <person name="Miller S."/>
        </authorList>
    </citation>
    <scope>NUCLEOTIDE SEQUENCE [LARGE SCALE GENOMIC DNA]</scope>
    <source>
        <strain evidence="1 2">UC1</strain>
    </source>
</reference>
<dbReference type="RefSeq" id="WP_046366778.1">
    <property type="nucleotide sequence ID" value="NZ_CALTXN010000070.1"/>
</dbReference>
<dbReference type="PATRIC" id="fig|1807.13.peg.6304"/>
<gene>
    <name evidence="1" type="ORF">WN67_30205</name>
</gene>
<organism evidence="1 2">
    <name type="scientific">Mycolicibacterium obuense</name>
    <dbReference type="NCBI Taxonomy" id="1807"/>
    <lineage>
        <taxon>Bacteria</taxon>
        <taxon>Bacillati</taxon>
        <taxon>Actinomycetota</taxon>
        <taxon>Actinomycetes</taxon>
        <taxon>Mycobacteriales</taxon>
        <taxon>Mycobacteriaceae</taxon>
        <taxon>Mycolicibacterium</taxon>
    </lineage>
</organism>
<proteinExistence type="predicted"/>